<organism evidence="3 4">
    <name type="scientific">Flavobacterium limi</name>
    <dbReference type="NCBI Taxonomy" id="2045105"/>
    <lineage>
        <taxon>Bacteria</taxon>
        <taxon>Pseudomonadati</taxon>
        <taxon>Bacteroidota</taxon>
        <taxon>Flavobacteriia</taxon>
        <taxon>Flavobacteriales</taxon>
        <taxon>Flavobacteriaceae</taxon>
        <taxon>Flavobacterium</taxon>
    </lineage>
</organism>
<dbReference type="InterPro" id="IPR008979">
    <property type="entry name" value="Galactose-bd-like_sf"/>
</dbReference>
<accession>A0ABQ1UPE9</accession>
<dbReference type="Proteomes" id="UP000655016">
    <property type="component" value="Unassembled WGS sequence"/>
</dbReference>
<protein>
    <recommendedName>
        <fullName evidence="5">Glycosyl hydrolases family 2, sugar binding domain</fullName>
    </recommendedName>
</protein>
<gene>
    <name evidence="3" type="ORF">GCM10011518_34240</name>
</gene>
<evidence type="ECO:0000256" key="2">
    <source>
        <dbReference type="ARBA" id="ARBA00022801"/>
    </source>
</evidence>
<evidence type="ECO:0000313" key="3">
    <source>
        <dbReference type="EMBL" id="GGF22217.1"/>
    </source>
</evidence>
<dbReference type="SUPFAM" id="SSF49785">
    <property type="entry name" value="Galactose-binding domain-like"/>
    <property type="match status" value="1"/>
</dbReference>
<keyword evidence="1" id="KW-0732">Signal</keyword>
<dbReference type="Gene3D" id="2.60.120.260">
    <property type="entry name" value="Galactose-binding domain-like"/>
    <property type="match status" value="1"/>
</dbReference>
<evidence type="ECO:0000313" key="4">
    <source>
        <dbReference type="Proteomes" id="UP000655016"/>
    </source>
</evidence>
<evidence type="ECO:0000256" key="1">
    <source>
        <dbReference type="ARBA" id="ARBA00022729"/>
    </source>
</evidence>
<dbReference type="PANTHER" id="PTHR43817:SF1">
    <property type="entry name" value="HYDROLASE, FAMILY 43, PUTATIVE (AFU_ORTHOLOGUE AFUA_3G01660)-RELATED"/>
    <property type="match status" value="1"/>
</dbReference>
<sequence>MFYKTRLFCFSFFIISIFTIFGQKKSSLSHALYGFQNPQDSTRTKVWWFHGETETTREGITADLNTFKKAGVGGVVYYDQSHGKALNASKAFSKSWWEMLKFAAAETKRLGLTFELHLSNGYVAGGPWITNETSMKRLTAVENFVKGGTRFYGKLPEPQNKYNFYKDVAVLAFPAQKGAGKTSYTEDVKITSGNDNIDIKKLFDPASVAPVKIPRNDSGVYINLQFSKDFEARSITYKMQPRGKATSSATNVPAPPSQTFTGTGYRILPDFGQLEVSQDGIHYQKVCDLKPIYKAHESWRQKTISFDAVKARFYRLYLHDWWEESEKNQELLLNSIVLNSAAKLDHYEEKAGLFSEYIEADKTPQYKGEETIRSAKILNITDKMDKDGVLNWDIPKGNWVIMRFAYEPTGASTKHGRENLIGRECDKLSAEAATIHWNHYVAVIADSLQRSNIGHLSGIAMDSHEAGTQNWTENFITEFKNRRGYDPTVNLPSMMGYVVDGIKESDGFLFDVRRTIADMISDNYYGTFNNLAKKRNLIFTAQAIGNALCIVGDPIQAKSKVEKPQGEFWVIHPDGNYDIKESSSAAHLYGKQIASAEAYTDAKYSTSLANLKSLADYAYAFGINEFVICASAYQPWLDKMPGSTGGGRQYAINRNNTWWDYSRSFWDFQARSAYLMRLGKPVADICVYLGENAPVKILTYRLPDIPGGFDFDAFSTDALLTRMDGVKGKIVLPDGVSYKIMVLPENGDITLDALRKIASIVENGGVVYGSKPVRSGSAKDIGKEMEYQKITDKLWGKNPDTKGFNYVGKGKVYWGGTLEHTLQSAQIKPDIALEKSDCKTAKLYFAHRQLEDAEIYFIANHKNGVENNLFTFGAKGKYAQLWNPVSGKRYALPIVKNNNNEPALQLSFAPHESYFIILSDTPEKLPQLDTKLTGETTIIEGSWEVYFDEKTGGTGKTVFQKLQDWTQFDNPKIKYYSGTAIYKKNVRINPKAKKITIDLGNPNFAARVKVNGSDAGLVWCSPWQLDITPFLKNGENNLEIYVANSLVNRMIYDSQLPEKERVTYSYPEIVSPADQLEPSGLTNVKLLIEKP</sequence>
<evidence type="ECO:0008006" key="5">
    <source>
        <dbReference type="Google" id="ProtNLM"/>
    </source>
</evidence>
<proteinExistence type="predicted"/>
<dbReference type="NCBIfam" id="NF045579">
    <property type="entry name" value="rhamnoside_JR"/>
    <property type="match status" value="1"/>
</dbReference>
<dbReference type="PANTHER" id="PTHR43817">
    <property type="entry name" value="GLYCOSYL HYDROLASE"/>
    <property type="match status" value="1"/>
</dbReference>
<dbReference type="EMBL" id="BMKP01000008">
    <property type="protein sequence ID" value="GGF22217.1"/>
    <property type="molecule type" value="Genomic_DNA"/>
</dbReference>
<keyword evidence="4" id="KW-1185">Reference proteome</keyword>
<keyword evidence="2" id="KW-0378">Hydrolase</keyword>
<reference evidence="4" key="1">
    <citation type="journal article" date="2019" name="Int. J. Syst. Evol. Microbiol.">
        <title>The Global Catalogue of Microorganisms (GCM) 10K type strain sequencing project: providing services to taxonomists for standard genome sequencing and annotation.</title>
        <authorList>
            <consortium name="The Broad Institute Genomics Platform"/>
            <consortium name="The Broad Institute Genome Sequencing Center for Infectious Disease"/>
            <person name="Wu L."/>
            <person name="Ma J."/>
        </authorList>
    </citation>
    <scope>NUCLEOTIDE SEQUENCE [LARGE SCALE GENOMIC DNA]</scope>
    <source>
        <strain evidence="4">CGMCC 1.16060</strain>
    </source>
</reference>
<name>A0ABQ1UPE9_9FLAO</name>
<dbReference type="RefSeq" id="WP_163395660.1">
    <property type="nucleotide sequence ID" value="NZ_BMKP01000008.1"/>
</dbReference>
<comment type="caution">
    <text evidence="3">The sequence shown here is derived from an EMBL/GenBank/DDBJ whole genome shotgun (WGS) entry which is preliminary data.</text>
</comment>
<dbReference type="Pfam" id="PF17132">
    <property type="entry name" value="Glyco_hydro_106"/>
    <property type="match status" value="1"/>
</dbReference>